<accession>X1V6B6</accession>
<reference evidence="2" key="1">
    <citation type="journal article" date="2014" name="Front. Microbiol.">
        <title>High frequency of phylogenetically diverse reductive dehalogenase-homologous genes in deep subseafloor sedimentary metagenomes.</title>
        <authorList>
            <person name="Kawai M."/>
            <person name="Futagami T."/>
            <person name="Toyoda A."/>
            <person name="Takaki Y."/>
            <person name="Nishi S."/>
            <person name="Hori S."/>
            <person name="Arai W."/>
            <person name="Tsubouchi T."/>
            <person name="Morono Y."/>
            <person name="Uchiyama I."/>
            <person name="Ito T."/>
            <person name="Fujiyama A."/>
            <person name="Inagaki F."/>
            <person name="Takami H."/>
        </authorList>
    </citation>
    <scope>NUCLEOTIDE SEQUENCE</scope>
    <source>
        <strain evidence="2">Expedition CK06-06</strain>
    </source>
</reference>
<sequence>DEKDFKATVKTKLKEIKECNLDIAILRRRLDEFSSQNYIERDNKKYTIEDLTNDIGILEKELEEELIASKGTKIDTQTGYVNFKGMPDEWIIDIPKVMDFFKTIPEKLANKFIRITTELLKGELKKAIIADNAPIFEKSKITDLGAKLFLVDEATEESYEIEGVEIKRQDPKFHYRLKE</sequence>
<name>X1V6B6_9ZZZZ</name>
<dbReference type="EMBL" id="BARW01021183">
    <property type="protein sequence ID" value="GAJ00270.1"/>
    <property type="molecule type" value="Genomic_DNA"/>
</dbReference>
<evidence type="ECO:0000256" key="1">
    <source>
        <dbReference type="SAM" id="Coils"/>
    </source>
</evidence>
<organism evidence="2">
    <name type="scientific">marine sediment metagenome</name>
    <dbReference type="NCBI Taxonomy" id="412755"/>
    <lineage>
        <taxon>unclassified sequences</taxon>
        <taxon>metagenomes</taxon>
        <taxon>ecological metagenomes</taxon>
    </lineage>
</organism>
<protein>
    <submittedName>
        <fullName evidence="2">Uncharacterized protein</fullName>
    </submittedName>
</protein>
<keyword evidence="1" id="KW-0175">Coiled coil</keyword>
<comment type="caution">
    <text evidence="2">The sequence shown here is derived from an EMBL/GenBank/DDBJ whole genome shotgun (WGS) entry which is preliminary data.</text>
</comment>
<dbReference type="AlphaFoldDB" id="X1V6B6"/>
<gene>
    <name evidence="2" type="ORF">S12H4_35641</name>
</gene>
<feature type="coiled-coil region" evidence="1">
    <location>
        <begin position="16"/>
        <end position="68"/>
    </location>
</feature>
<evidence type="ECO:0000313" key="2">
    <source>
        <dbReference type="EMBL" id="GAJ00270.1"/>
    </source>
</evidence>
<feature type="non-terminal residue" evidence="2">
    <location>
        <position position="1"/>
    </location>
</feature>
<proteinExistence type="predicted"/>